<sequence length="202" mass="20226">MYAPYSASASVPEGGDMTTPSLALLTEEQQALLAQFEFRAILETSETAVVVVGSAMRNAADSSSTSSVHSAASSSATSSLSAAPASATPCHRAAADGDGELPCTATPVPSMHIVATSPLLHAATSPHSGGASSCADGSKAATALAAEAVPLDSHALGDETTVPPSIDQLCSELAERLLRSSAEVGAMSSAMDRHVLPPSEFC</sequence>
<evidence type="ECO:0000313" key="2">
    <source>
        <dbReference type="Proteomes" id="UP001430356"/>
    </source>
</evidence>
<gene>
    <name evidence="1" type="ORF">NESM_000265500</name>
</gene>
<name>A0AAW0F6V1_9TRYP</name>
<reference evidence="1 2" key="1">
    <citation type="journal article" date="2021" name="MBio">
        <title>A New Model Trypanosomatid, Novymonas esmeraldas: Genomic Perception of Its 'Candidatus Pandoraea novymonadis' Endosymbiont.</title>
        <authorList>
            <person name="Zakharova A."/>
            <person name="Saura A."/>
            <person name="Butenko A."/>
            <person name="Podesvova L."/>
            <person name="Warmusova S."/>
            <person name="Kostygov A.Y."/>
            <person name="Nenarokova A."/>
            <person name="Lukes J."/>
            <person name="Opperdoes F.R."/>
            <person name="Yurchenko V."/>
        </authorList>
    </citation>
    <scope>NUCLEOTIDE SEQUENCE [LARGE SCALE GENOMIC DNA]</scope>
    <source>
        <strain evidence="1 2">E262AT.01</strain>
    </source>
</reference>
<protein>
    <submittedName>
        <fullName evidence="1">Uncharacterized protein</fullName>
    </submittedName>
</protein>
<dbReference type="Proteomes" id="UP001430356">
    <property type="component" value="Unassembled WGS sequence"/>
</dbReference>
<organism evidence="1 2">
    <name type="scientific">Novymonas esmeraldas</name>
    <dbReference type="NCBI Taxonomy" id="1808958"/>
    <lineage>
        <taxon>Eukaryota</taxon>
        <taxon>Discoba</taxon>
        <taxon>Euglenozoa</taxon>
        <taxon>Kinetoplastea</taxon>
        <taxon>Metakinetoplastina</taxon>
        <taxon>Trypanosomatida</taxon>
        <taxon>Trypanosomatidae</taxon>
        <taxon>Novymonas</taxon>
    </lineage>
</organism>
<proteinExistence type="predicted"/>
<dbReference type="EMBL" id="JAECZO010000023">
    <property type="protein sequence ID" value="KAK7201975.1"/>
    <property type="molecule type" value="Genomic_DNA"/>
</dbReference>
<accession>A0AAW0F6V1</accession>
<evidence type="ECO:0000313" key="1">
    <source>
        <dbReference type="EMBL" id="KAK7201975.1"/>
    </source>
</evidence>
<keyword evidence="2" id="KW-1185">Reference proteome</keyword>
<dbReference type="AlphaFoldDB" id="A0AAW0F6V1"/>
<comment type="caution">
    <text evidence="1">The sequence shown here is derived from an EMBL/GenBank/DDBJ whole genome shotgun (WGS) entry which is preliminary data.</text>
</comment>